<comment type="caution">
    <text evidence="4">The sequence shown here is derived from an EMBL/GenBank/DDBJ whole genome shotgun (WGS) entry which is preliminary data.</text>
</comment>
<evidence type="ECO:0000313" key="4">
    <source>
        <dbReference type="EMBL" id="KUG03615.1"/>
    </source>
</evidence>
<keyword evidence="1" id="KW-0145">Chemotaxis</keyword>
<dbReference type="PANTHER" id="PTHR43693:SF1">
    <property type="entry name" value="PROTEIN PHOSPHATASE CHEZ"/>
    <property type="match status" value="1"/>
</dbReference>
<dbReference type="Gene3D" id="3.40.1550.10">
    <property type="entry name" value="CheC-like"/>
    <property type="match status" value="1"/>
</dbReference>
<sequence length="207" mass="21628">MKDFTELSCMQLDALREIGNIGSGNAATALAQMVQAKIDMSVPEVNILPFNDVPKLVGGADVAVCGLYFAVSGSITGSILFMLPIERAGLLVDMILGRTGGETGAGILGDMESSVIMEVGNIISATYLNALSHFTKLTMLTSVPALAADMAGAILNGVLAQVGGVVDDVLVLKTMFTREDQDIVGHFFMMPDSESLSTILQALGVNN</sequence>
<proteinExistence type="predicted"/>
<organism evidence="4">
    <name type="scientific">hydrocarbon metagenome</name>
    <dbReference type="NCBI Taxonomy" id="938273"/>
    <lineage>
        <taxon>unclassified sequences</taxon>
        <taxon>metagenomes</taxon>
        <taxon>ecological metagenomes</taxon>
    </lineage>
</organism>
<dbReference type="InterPro" id="IPR050992">
    <property type="entry name" value="CheZ_family_phosphatases"/>
</dbReference>
<dbReference type="SUPFAM" id="SSF103039">
    <property type="entry name" value="CheC-like"/>
    <property type="match status" value="1"/>
</dbReference>
<dbReference type="AlphaFoldDB" id="A0A0W8E4Q6"/>
<dbReference type="CDD" id="cd17909">
    <property type="entry name" value="CheC_ClassI"/>
    <property type="match status" value="1"/>
</dbReference>
<reference evidence="4" key="1">
    <citation type="journal article" date="2015" name="Proc. Natl. Acad. Sci. U.S.A.">
        <title>Networks of energetic and metabolic interactions define dynamics in microbial communities.</title>
        <authorList>
            <person name="Embree M."/>
            <person name="Liu J.K."/>
            <person name="Al-Bassam M.M."/>
            <person name="Zengler K."/>
        </authorList>
    </citation>
    <scope>NUCLEOTIDE SEQUENCE</scope>
</reference>
<dbReference type="InterPro" id="IPR007597">
    <property type="entry name" value="CheC"/>
</dbReference>
<dbReference type="EMBL" id="LNQE01001877">
    <property type="protein sequence ID" value="KUG03615.1"/>
    <property type="molecule type" value="Genomic_DNA"/>
</dbReference>
<dbReference type="PANTHER" id="PTHR43693">
    <property type="entry name" value="PROTEIN PHOSPHATASE CHEZ"/>
    <property type="match status" value="1"/>
</dbReference>
<evidence type="ECO:0000256" key="1">
    <source>
        <dbReference type="ARBA" id="ARBA00022500"/>
    </source>
</evidence>
<gene>
    <name evidence="4" type="ORF">ASZ90_019048</name>
</gene>
<dbReference type="GO" id="GO:0006935">
    <property type="term" value="P:chemotaxis"/>
    <property type="evidence" value="ECO:0007669"/>
    <property type="project" value="UniProtKB-KW"/>
</dbReference>
<evidence type="ECO:0000259" key="3">
    <source>
        <dbReference type="Pfam" id="PF04509"/>
    </source>
</evidence>
<protein>
    <submittedName>
        <fullName evidence="4">Chemotaxis protein chec--inhibitor of mcp methylation</fullName>
    </submittedName>
</protein>
<feature type="domain" description="CheC-like protein" evidence="3">
    <location>
        <begin position="111"/>
        <end position="146"/>
    </location>
</feature>
<accession>A0A0W8E4Q6</accession>
<name>A0A0W8E4Q6_9ZZZZ</name>
<evidence type="ECO:0000256" key="2">
    <source>
        <dbReference type="ARBA" id="ARBA00022801"/>
    </source>
</evidence>
<dbReference type="InterPro" id="IPR028976">
    <property type="entry name" value="CheC-like_sf"/>
</dbReference>
<feature type="domain" description="CheC-like protein" evidence="3">
    <location>
        <begin position="10"/>
        <end position="47"/>
    </location>
</feature>
<dbReference type="Pfam" id="PF04509">
    <property type="entry name" value="CheC"/>
    <property type="match status" value="2"/>
</dbReference>
<keyword evidence="2" id="KW-0378">Hydrolase</keyword>
<dbReference type="GO" id="GO:0016787">
    <property type="term" value="F:hydrolase activity"/>
    <property type="evidence" value="ECO:0007669"/>
    <property type="project" value="UniProtKB-KW"/>
</dbReference>